<dbReference type="AlphaFoldDB" id="A0A1F6CIE0"/>
<protein>
    <submittedName>
        <fullName evidence="1">Uncharacterized protein</fullName>
    </submittedName>
</protein>
<reference evidence="1 2" key="1">
    <citation type="journal article" date="2016" name="Nat. Commun.">
        <title>Thousands of microbial genomes shed light on interconnected biogeochemical processes in an aquifer system.</title>
        <authorList>
            <person name="Anantharaman K."/>
            <person name="Brown C.T."/>
            <person name="Hug L.A."/>
            <person name="Sharon I."/>
            <person name="Castelle C.J."/>
            <person name="Probst A.J."/>
            <person name="Thomas B.C."/>
            <person name="Singh A."/>
            <person name="Wilkins M.J."/>
            <person name="Karaoz U."/>
            <person name="Brodie E.L."/>
            <person name="Williams K.H."/>
            <person name="Hubbard S.S."/>
            <person name="Banfield J.F."/>
        </authorList>
    </citation>
    <scope>NUCLEOTIDE SEQUENCE [LARGE SCALE GENOMIC DNA]</scope>
    <source>
        <strain evidence="2">RIFCSPLOWO2_12_FULL_64_10</strain>
    </source>
</reference>
<dbReference type="EMBL" id="MFKF01000240">
    <property type="protein sequence ID" value="OGG49013.1"/>
    <property type="molecule type" value="Genomic_DNA"/>
</dbReference>
<organism evidence="1 2">
    <name type="scientific">Handelsmanbacteria sp. (strain RIFCSPLOWO2_12_FULL_64_10)</name>
    <dbReference type="NCBI Taxonomy" id="1817868"/>
    <lineage>
        <taxon>Bacteria</taxon>
        <taxon>Candidatus Handelsmaniibacteriota</taxon>
    </lineage>
</organism>
<evidence type="ECO:0000313" key="1">
    <source>
        <dbReference type="EMBL" id="OGG49013.1"/>
    </source>
</evidence>
<dbReference type="Proteomes" id="UP000178606">
    <property type="component" value="Unassembled WGS sequence"/>
</dbReference>
<sequence length="101" mass="11292">MTALHTTTTVLTPTHVDVKTCSDRPYGRDVCLKLGDNLDLLDIPSTLRADLKWQEHILHPIYLLGDHPMGRGMSWLATRRFRILFGIAFGKGRSLSFAAAT</sequence>
<gene>
    <name evidence="1" type="ORF">A3F84_14350</name>
</gene>
<name>A0A1F6CIE0_HANXR</name>
<evidence type="ECO:0000313" key="2">
    <source>
        <dbReference type="Proteomes" id="UP000178606"/>
    </source>
</evidence>
<proteinExistence type="predicted"/>
<comment type="caution">
    <text evidence="1">The sequence shown here is derived from an EMBL/GenBank/DDBJ whole genome shotgun (WGS) entry which is preliminary data.</text>
</comment>
<accession>A0A1F6CIE0</accession>